<evidence type="ECO:0000256" key="8">
    <source>
        <dbReference type="PROSITE-ProRule" id="PRU00076"/>
    </source>
</evidence>
<evidence type="ECO:0000256" key="2">
    <source>
        <dbReference type="ARBA" id="ARBA00022525"/>
    </source>
</evidence>
<dbReference type="PROSITE" id="PS01187">
    <property type="entry name" value="EGF_CA"/>
    <property type="match status" value="1"/>
</dbReference>
<dbReference type="FunFam" id="2.10.25.10:FF:000038">
    <property type="entry name" value="Fibrillin 2"/>
    <property type="match status" value="1"/>
</dbReference>
<evidence type="ECO:0000256" key="1">
    <source>
        <dbReference type="ARBA" id="ARBA00004613"/>
    </source>
</evidence>
<dbReference type="PROSITE" id="PS50026">
    <property type="entry name" value="EGF_3"/>
    <property type="match status" value="1"/>
</dbReference>
<proteinExistence type="predicted"/>
<comment type="caution">
    <text evidence="12">The sequence shown here is derived from an EMBL/GenBank/DDBJ whole genome shotgun (WGS) entry which is preliminary data.</text>
</comment>
<evidence type="ECO:0000313" key="12">
    <source>
        <dbReference type="EMBL" id="GIY60424.1"/>
    </source>
</evidence>
<dbReference type="InterPro" id="IPR018097">
    <property type="entry name" value="EGF_Ca-bd_CS"/>
</dbReference>
<evidence type="ECO:0000259" key="10">
    <source>
        <dbReference type="PROSITE" id="PS50026"/>
    </source>
</evidence>
<dbReference type="PROSITE" id="PS00010">
    <property type="entry name" value="ASX_HYDROXYL"/>
    <property type="match status" value="1"/>
</dbReference>
<dbReference type="Proteomes" id="UP001054945">
    <property type="component" value="Unassembled WGS sequence"/>
</dbReference>
<dbReference type="InterPro" id="IPR000436">
    <property type="entry name" value="Sushi_SCR_CCP_dom"/>
</dbReference>
<feature type="disulfide bond" evidence="9">
    <location>
        <begin position="278"/>
        <end position="321"/>
    </location>
</feature>
<keyword evidence="13" id="KW-1185">Reference proteome</keyword>
<dbReference type="InterPro" id="IPR049883">
    <property type="entry name" value="NOTCH1_EGF-like"/>
</dbReference>
<keyword evidence="3 8" id="KW-0245">EGF-like domain</keyword>
<evidence type="ECO:0000256" key="3">
    <source>
        <dbReference type="ARBA" id="ARBA00022536"/>
    </source>
</evidence>
<dbReference type="PANTHER" id="PTHR47333:SF4">
    <property type="entry name" value="EGF-LIKE DOMAIN-CONTAINING PROTEIN"/>
    <property type="match status" value="1"/>
</dbReference>
<name>A0AAV4USF7_CAEEX</name>
<feature type="domain" description="EGF-like" evidence="10">
    <location>
        <begin position="381"/>
        <end position="420"/>
    </location>
</feature>
<dbReference type="AlphaFoldDB" id="A0AAV4USF7"/>
<reference evidence="12 13" key="1">
    <citation type="submission" date="2021-06" db="EMBL/GenBank/DDBJ databases">
        <title>Caerostris extrusa draft genome.</title>
        <authorList>
            <person name="Kono N."/>
            <person name="Arakawa K."/>
        </authorList>
    </citation>
    <scope>NUCLEOTIDE SEQUENCE [LARGE SCALE GENOMIC DNA]</scope>
</reference>
<dbReference type="Gene3D" id="2.10.25.10">
    <property type="entry name" value="Laminin"/>
    <property type="match status" value="4"/>
</dbReference>
<evidence type="ECO:0000256" key="7">
    <source>
        <dbReference type="ARBA" id="ARBA00023180"/>
    </source>
</evidence>
<evidence type="ECO:0000256" key="6">
    <source>
        <dbReference type="ARBA" id="ARBA00023157"/>
    </source>
</evidence>
<organism evidence="12 13">
    <name type="scientific">Caerostris extrusa</name>
    <name type="common">Bark spider</name>
    <name type="synonym">Caerostris bankana</name>
    <dbReference type="NCBI Taxonomy" id="172846"/>
    <lineage>
        <taxon>Eukaryota</taxon>
        <taxon>Metazoa</taxon>
        <taxon>Ecdysozoa</taxon>
        <taxon>Arthropoda</taxon>
        <taxon>Chelicerata</taxon>
        <taxon>Arachnida</taxon>
        <taxon>Araneae</taxon>
        <taxon>Araneomorphae</taxon>
        <taxon>Entelegynae</taxon>
        <taxon>Araneoidea</taxon>
        <taxon>Araneidae</taxon>
        <taxon>Caerostris</taxon>
    </lineage>
</organism>
<dbReference type="InterPro" id="IPR001881">
    <property type="entry name" value="EGF-like_Ca-bd_dom"/>
</dbReference>
<dbReference type="SMART" id="SM00032">
    <property type="entry name" value="CCP"/>
    <property type="match status" value="3"/>
</dbReference>
<evidence type="ECO:0000259" key="11">
    <source>
        <dbReference type="PROSITE" id="PS50923"/>
    </source>
</evidence>
<dbReference type="SUPFAM" id="SSF57196">
    <property type="entry name" value="EGF/Laminin"/>
    <property type="match status" value="1"/>
</dbReference>
<dbReference type="InterPro" id="IPR035976">
    <property type="entry name" value="Sushi/SCR/CCP_sf"/>
</dbReference>
<evidence type="ECO:0000256" key="4">
    <source>
        <dbReference type="ARBA" id="ARBA00022729"/>
    </source>
</evidence>
<gene>
    <name evidence="12" type="primary">MEGF6_1</name>
    <name evidence="12" type="ORF">CEXT_326241</name>
</gene>
<keyword evidence="4" id="KW-0732">Signal</keyword>
<dbReference type="Pfam" id="PF07645">
    <property type="entry name" value="EGF_CA"/>
    <property type="match status" value="1"/>
</dbReference>
<dbReference type="Gene3D" id="2.10.70.10">
    <property type="entry name" value="Complement Module, domain 1"/>
    <property type="match status" value="3"/>
</dbReference>
<feature type="domain" description="Sushi" evidence="11">
    <location>
        <begin position="215"/>
        <end position="274"/>
    </location>
</feature>
<dbReference type="PANTHER" id="PTHR47333">
    <property type="entry name" value="VON WILLEBRAND FACTOR C AND EGF DOMAIN-CONTAINING PROTEIN"/>
    <property type="match status" value="1"/>
</dbReference>
<dbReference type="EMBL" id="BPLR01013328">
    <property type="protein sequence ID" value="GIY60424.1"/>
    <property type="molecule type" value="Genomic_DNA"/>
</dbReference>
<dbReference type="SMART" id="SM00181">
    <property type="entry name" value="EGF"/>
    <property type="match status" value="4"/>
</dbReference>
<comment type="caution">
    <text evidence="8">Lacks conserved residue(s) required for the propagation of feature annotation.</text>
</comment>
<dbReference type="PROSITE" id="PS01186">
    <property type="entry name" value="EGF_2"/>
    <property type="match status" value="1"/>
</dbReference>
<keyword evidence="5" id="KW-0677">Repeat</keyword>
<feature type="domain" description="Sushi" evidence="11">
    <location>
        <begin position="276"/>
        <end position="341"/>
    </location>
</feature>
<keyword evidence="9" id="KW-0768">Sushi</keyword>
<evidence type="ECO:0000256" key="5">
    <source>
        <dbReference type="ARBA" id="ARBA00022737"/>
    </source>
</evidence>
<accession>A0AAV4USF7</accession>
<dbReference type="InterPro" id="IPR052080">
    <property type="entry name" value="vWF_C/EGF_Fibrillin"/>
</dbReference>
<keyword evidence="6 9" id="KW-1015">Disulfide bond</keyword>
<dbReference type="InterPro" id="IPR000742">
    <property type="entry name" value="EGF"/>
</dbReference>
<dbReference type="InterPro" id="IPR000152">
    <property type="entry name" value="EGF-type_Asp/Asn_hydroxyl_site"/>
</dbReference>
<evidence type="ECO:0000313" key="13">
    <source>
        <dbReference type="Proteomes" id="UP001054945"/>
    </source>
</evidence>
<feature type="disulfide bond" evidence="9">
    <location>
        <begin position="245"/>
        <end position="272"/>
    </location>
</feature>
<protein>
    <submittedName>
        <fullName evidence="12">Multiple epidermal growth factor-like domains protein 6</fullName>
    </submittedName>
</protein>
<keyword evidence="7" id="KW-0325">Glycoprotein</keyword>
<keyword evidence="2" id="KW-0964">Secreted</keyword>
<dbReference type="CDD" id="cd00033">
    <property type="entry name" value="CCP"/>
    <property type="match status" value="3"/>
</dbReference>
<evidence type="ECO:0000256" key="9">
    <source>
        <dbReference type="PROSITE-ProRule" id="PRU00302"/>
    </source>
</evidence>
<dbReference type="GO" id="GO:0005576">
    <property type="term" value="C:extracellular region"/>
    <property type="evidence" value="ECO:0007669"/>
    <property type="project" value="UniProtKB-SubCell"/>
</dbReference>
<dbReference type="GO" id="GO:0005509">
    <property type="term" value="F:calcium ion binding"/>
    <property type="evidence" value="ECO:0007669"/>
    <property type="project" value="InterPro"/>
</dbReference>
<dbReference type="SMART" id="SM00179">
    <property type="entry name" value="EGF_CA"/>
    <property type="match status" value="3"/>
</dbReference>
<dbReference type="SUPFAM" id="SSF57535">
    <property type="entry name" value="Complement control module/SCR domain"/>
    <property type="match status" value="3"/>
</dbReference>
<sequence length="540" mass="61037">MKLEIPERLNPRAIRCKTKNKKQKQCMINPSDKIDLNTRRNFPANTRPVLPSVERHLNQFTKESNMIGIFIFAAILQAVAHVHSERRACSDLRVWDTENTSYQNLDYREKKFVYTHCKYQGFRVDGDHTIECVHGQPAKPLPQCKPMRQSCISLKDPPNGSKWCSPTAPEVGSWCVFRCTGTHYLQGSVRRDCGQDHRWTGQEAQCLPYSTTLNTGCRPLHAPFFGWKSCSPNDKDLGSICTFQCNDTHYLRGSTERLCTQNHEWSGAPARCMLKPECSLPILDDKIRTECSLHRKVKLNEVCSFSCVEGFQLKGPDQLKCQLNGLLTDNKGKQNYPSCHIVTDPCTTSNCQQFCRSVSGRAQCYCAEGFALTENGRTCSDIDECKTNTHHCQQECRNSIGSYTCACRQGFKLIDRYQCEENKPHRGKEGTEKIPGSKRSDTCQFHNGGCFHTCKVEFGNVQCGCTTGFELENDGKRCRKIVEAVDSRPTVQLSCADHNGLCSHACSDEEFGGLRCSCPEGFRLLWNNRTCEGKPLPKQI</sequence>
<comment type="subcellular location">
    <subcellularLocation>
        <location evidence="1">Secreted</location>
    </subcellularLocation>
</comment>
<dbReference type="PROSITE" id="PS50923">
    <property type="entry name" value="SUSHI"/>
    <property type="match status" value="2"/>
</dbReference>
<dbReference type="SUPFAM" id="SSF57184">
    <property type="entry name" value="Growth factor receptor domain"/>
    <property type="match status" value="1"/>
</dbReference>
<dbReference type="InterPro" id="IPR009030">
    <property type="entry name" value="Growth_fac_rcpt_cys_sf"/>
</dbReference>
<dbReference type="Pfam" id="PF00084">
    <property type="entry name" value="Sushi"/>
    <property type="match status" value="3"/>
</dbReference>